<dbReference type="Pfam" id="PF02092">
    <property type="entry name" value="tRNA_synt_2f"/>
    <property type="match status" value="1"/>
</dbReference>
<dbReference type="HAMAP" id="MF_00255">
    <property type="entry name" value="Gly_tRNA_synth_beta"/>
    <property type="match status" value="1"/>
</dbReference>
<dbReference type="PROSITE" id="PS50861">
    <property type="entry name" value="AA_TRNA_LIGASE_II_GLYAB"/>
    <property type="match status" value="1"/>
</dbReference>
<evidence type="ECO:0000256" key="4">
    <source>
        <dbReference type="ARBA" id="ARBA00022598"/>
    </source>
</evidence>
<dbReference type="InterPro" id="IPR006194">
    <property type="entry name" value="Gly-tRNA-synth_heterodimer"/>
</dbReference>
<keyword evidence="5 10" id="KW-0547">Nucleotide-binding</keyword>
<evidence type="ECO:0000256" key="2">
    <source>
        <dbReference type="ARBA" id="ARBA00008226"/>
    </source>
</evidence>
<dbReference type="Proteomes" id="UP001595772">
    <property type="component" value="Unassembled WGS sequence"/>
</dbReference>
<accession>A0ABV8GW05</accession>
<dbReference type="EC" id="6.1.1.14" evidence="10"/>
<name>A0ABV8GW05_9BACI</name>
<feature type="domain" description="DALR anticodon binding" evidence="11">
    <location>
        <begin position="582"/>
        <end position="682"/>
    </location>
</feature>
<protein>
    <recommendedName>
        <fullName evidence="10">Glycine--tRNA ligase beta subunit</fullName>
        <ecNumber evidence="10">6.1.1.14</ecNumber>
    </recommendedName>
    <alternativeName>
        <fullName evidence="10">Glycyl-tRNA synthetase beta subunit</fullName>
        <shortName evidence="10">GlyRS</shortName>
    </alternativeName>
</protein>
<dbReference type="SUPFAM" id="SSF109604">
    <property type="entry name" value="HD-domain/PDEase-like"/>
    <property type="match status" value="1"/>
</dbReference>
<comment type="subunit">
    <text evidence="10">Tetramer of two alpha and two beta subunits.</text>
</comment>
<evidence type="ECO:0000256" key="7">
    <source>
        <dbReference type="ARBA" id="ARBA00022917"/>
    </source>
</evidence>
<organism evidence="12 13">
    <name type="scientific">Oceanobacillus longus</name>
    <dbReference type="NCBI Taxonomy" id="930120"/>
    <lineage>
        <taxon>Bacteria</taxon>
        <taxon>Bacillati</taxon>
        <taxon>Bacillota</taxon>
        <taxon>Bacilli</taxon>
        <taxon>Bacillales</taxon>
        <taxon>Bacillaceae</taxon>
        <taxon>Oceanobacillus</taxon>
    </lineage>
</organism>
<keyword evidence="8 10" id="KW-0030">Aminoacyl-tRNA synthetase</keyword>
<evidence type="ECO:0000256" key="5">
    <source>
        <dbReference type="ARBA" id="ARBA00022741"/>
    </source>
</evidence>
<keyword evidence="13" id="KW-1185">Reference proteome</keyword>
<proteinExistence type="inferred from homology"/>
<evidence type="ECO:0000256" key="9">
    <source>
        <dbReference type="ARBA" id="ARBA00047937"/>
    </source>
</evidence>
<keyword evidence="4 10" id="KW-0436">Ligase</keyword>
<evidence type="ECO:0000256" key="6">
    <source>
        <dbReference type="ARBA" id="ARBA00022840"/>
    </source>
</evidence>
<dbReference type="Pfam" id="PF05746">
    <property type="entry name" value="DALR_1"/>
    <property type="match status" value="1"/>
</dbReference>
<keyword evidence="6 10" id="KW-0067">ATP-binding</keyword>
<dbReference type="RefSeq" id="WP_379495262.1">
    <property type="nucleotide sequence ID" value="NZ_JBHSAO010000001.1"/>
</dbReference>
<dbReference type="PRINTS" id="PR01045">
    <property type="entry name" value="TRNASYNTHGB"/>
</dbReference>
<keyword evidence="3 10" id="KW-0963">Cytoplasm</keyword>
<evidence type="ECO:0000259" key="11">
    <source>
        <dbReference type="Pfam" id="PF05746"/>
    </source>
</evidence>
<dbReference type="EMBL" id="JBHSAO010000001">
    <property type="protein sequence ID" value="MFC4022765.1"/>
    <property type="molecule type" value="Genomic_DNA"/>
</dbReference>
<dbReference type="NCBIfam" id="TIGR00211">
    <property type="entry name" value="glyS"/>
    <property type="match status" value="1"/>
</dbReference>
<keyword evidence="7 10" id="KW-0648">Protein biosynthesis</keyword>
<dbReference type="GO" id="GO:0004820">
    <property type="term" value="F:glycine-tRNA ligase activity"/>
    <property type="evidence" value="ECO:0007669"/>
    <property type="project" value="UniProtKB-EC"/>
</dbReference>
<evidence type="ECO:0000256" key="10">
    <source>
        <dbReference type="HAMAP-Rule" id="MF_00255"/>
    </source>
</evidence>
<sequence length="695" mass="79660">MATDVLFEIGLEELPARFIDDAENQLLKKTTAWLKDLRISYDSIKSFSTPRRLAVLIKNMAEYQTTIEEEAKGPAIKIAKDENGEWSKAAIGFSRGQGKTTEDIFTKEVKGTTYIFVKKHIEGKPVQQLLPDFKNIIESIQFGKNMRWASETFRYARPIRWLVALYGNEIIPFEITHVPTGNKTHGHRFLGGEITLELPSEYESSMAANYVVVNSKEREDLILKGIKELEEKHNFRIPVDGELLAEVRNLVEYPTVFMGSFEERFLKLPSEVLITSMKEHQRYFPVMSNKDQLLPYFIGVRNGNDHKLETVARGNEKVLRARLSDGEFFFEEDQKHSIAFYQEKLDRVVFQEKLGTISGKVKRIATITENIADLIGLSEIEKNKALRAAEISKFDLMTNMVNEFTELQGVIGEKYAVNFGEDTIVAQAVREHYLPKQANGNLPETVIGAIVSVADKMDTIVGCISVGLTPTGSQDPYGLRRQATGILRIMENRKWEISLEEILEIVTSIYRKTDIDQQSKEKVDGELNEFFKHRASFLLKEWKVEQDVIHSVLHNEIGKFDYTISKAKLLSDKRSDEAFKSIQEALVRVLNLSDKAEKQNSIVPEHFATESEKELFHRYNQIKNDFFTYNQNKDATSALAALTKMAEPIHTFFDNNMVMADDEQTRNNRLALIRAISLLIKEFADLRLVEWKQQF</sequence>
<comment type="similarity">
    <text evidence="2 10">Belongs to the class-II aminoacyl-tRNA synthetase family.</text>
</comment>
<evidence type="ECO:0000256" key="1">
    <source>
        <dbReference type="ARBA" id="ARBA00004496"/>
    </source>
</evidence>
<comment type="subcellular location">
    <subcellularLocation>
        <location evidence="1 10">Cytoplasm</location>
    </subcellularLocation>
</comment>
<dbReference type="PANTHER" id="PTHR30075">
    <property type="entry name" value="GLYCYL-TRNA SYNTHETASE"/>
    <property type="match status" value="1"/>
</dbReference>
<reference evidence="13" key="1">
    <citation type="journal article" date="2019" name="Int. J. Syst. Evol. Microbiol.">
        <title>The Global Catalogue of Microorganisms (GCM) 10K type strain sequencing project: providing services to taxonomists for standard genome sequencing and annotation.</title>
        <authorList>
            <consortium name="The Broad Institute Genomics Platform"/>
            <consortium name="The Broad Institute Genome Sequencing Center for Infectious Disease"/>
            <person name="Wu L."/>
            <person name="Ma J."/>
        </authorList>
    </citation>
    <scope>NUCLEOTIDE SEQUENCE [LARGE SCALE GENOMIC DNA]</scope>
    <source>
        <strain evidence="13">IBRC-M 10703</strain>
    </source>
</reference>
<evidence type="ECO:0000256" key="8">
    <source>
        <dbReference type="ARBA" id="ARBA00023146"/>
    </source>
</evidence>
<dbReference type="InterPro" id="IPR008909">
    <property type="entry name" value="DALR_anticod-bd"/>
</dbReference>
<evidence type="ECO:0000313" key="12">
    <source>
        <dbReference type="EMBL" id="MFC4022765.1"/>
    </source>
</evidence>
<dbReference type="InterPro" id="IPR015944">
    <property type="entry name" value="Gly-tRNA-synth_bsu"/>
</dbReference>
<dbReference type="PANTHER" id="PTHR30075:SF2">
    <property type="entry name" value="GLYCINE--TRNA LIGASE, CHLOROPLASTIC_MITOCHONDRIAL 2"/>
    <property type="match status" value="1"/>
</dbReference>
<evidence type="ECO:0000256" key="3">
    <source>
        <dbReference type="ARBA" id="ARBA00022490"/>
    </source>
</evidence>
<comment type="catalytic activity">
    <reaction evidence="9 10">
        <text>tRNA(Gly) + glycine + ATP = glycyl-tRNA(Gly) + AMP + diphosphate</text>
        <dbReference type="Rhea" id="RHEA:16013"/>
        <dbReference type="Rhea" id="RHEA-COMP:9664"/>
        <dbReference type="Rhea" id="RHEA-COMP:9683"/>
        <dbReference type="ChEBI" id="CHEBI:30616"/>
        <dbReference type="ChEBI" id="CHEBI:33019"/>
        <dbReference type="ChEBI" id="CHEBI:57305"/>
        <dbReference type="ChEBI" id="CHEBI:78442"/>
        <dbReference type="ChEBI" id="CHEBI:78522"/>
        <dbReference type="ChEBI" id="CHEBI:456215"/>
        <dbReference type="EC" id="6.1.1.14"/>
    </reaction>
</comment>
<comment type="caution">
    <text evidence="12">The sequence shown here is derived from an EMBL/GenBank/DDBJ whole genome shotgun (WGS) entry which is preliminary data.</text>
</comment>
<gene>
    <name evidence="10 12" type="primary">glyS</name>
    <name evidence="12" type="ORF">ACFOUV_02900</name>
</gene>
<evidence type="ECO:0000313" key="13">
    <source>
        <dbReference type="Proteomes" id="UP001595772"/>
    </source>
</evidence>